<dbReference type="GO" id="GO:0004222">
    <property type="term" value="F:metalloendopeptidase activity"/>
    <property type="evidence" value="ECO:0007669"/>
    <property type="project" value="TreeGrafter"/>
</dbReference>
<reference evidence="2 3" key="1">
    <citation type="submission" date="2018-12" db="EMBL/GenBank/DDBJ databases">
        <authorList>
            <person name="Sun L."/>
            <person name="Chen Z."/>
        </authorList>
    </citation>
    <scope>NUCLEOTIDE SEQUENCE [LARGE SCALE GENOMIC DNA]</scope>
    <source>
        <strain evidence="2 3">3-5-3</strain>
    </source>
</reference>
<evidence type="ECO:0000259" key="1">
    <source>
        <dbReference type="Pfam" id="PF01551"/>
    </source>
</evidence>
<feature type="domain" description="M23ase beta-sheet core" evidence="1">
    <location>
        <begin position="220"/>
        <end position="310"/>
    </location>
</feature>
<dbReference type="SUPFAM" id="SSF51261">
    <property type="entry name" value="Duplicated hybrid motif"/>
    <property type="match status" value="1"/>
</dbReference>
<gene>
    <name evidence="2" type="ORF">EJP77_10115</name>
</gene>
<dbReference type="InterPro" id="IPR050570">
    <property type="entry name" value="Cell_wall_metabolism_enzyme"/>
</dbReference>
<dbReference type="AlphaFoldDB" id="A0A433XCR8"/>
<dbReference type="PANTHER" id="PTHR21666">
    <property type="entry name" value="PEPTIDASE-RELATED"/>
    <property type="match status" value="1"/>
</dbReference>
<dbReference type="RefSeq" id="WP_127199114.1">
    <property type="nucleotide sequence ID" value="NZ_RZNX01000003.1"/>
</dbReference>
<evidence type="ECO:0000313" key="3">
    <source>
        <dbReference type="Proteomes" id="UP000272464"/>
    </source>
</evidence>
<dbReference type="Gene3D" id="2.70.70.10">
    <property type="entry name" value="Glucose Permease (Domain IIA)"/>
    <property type="match status" value="1"/>
</dbReference>
<organism evidence="2 3">
    <name type="scientific">Paenibacillus zeisoli</name>
    <dbReference type="NCBI Taxonomy" id="2496267"/>
    <lineage>
        <taxon>Bacteria</taxon>
        <taxon>Bacillati</taxon>
        <taxon>Bacillota</taxon>
        <taxon>Bacilli</taxon>
        <taxon>Bacillales</taxon>
        <taxon>Paenibacillaceae</taxon>
        <taxon>Paenibacillus</taxon>
    </lineage>
</organism>
<dbReference type="PANTHER" id="PTHR21666:SF270">
    <property type="entry name" value="MUREIN HYDROLASE ACTIVATOR ENVC"/>
    <property type="match status" value="1"/>
</dbReference>
<dbReference type="InterPro" id="IPR011055">
    <property type="entry name" value="Dup_hybrid_motif"/>
</dbReference>
<dbReference type="CDD" id="cd12797">
    <property type="entry name" value="M23_peptidase"/>
    <property type="match status" value="1"/>
</dbReference>
<dbReference type="EMBL" id="RZNX01000003">
    <property type="protein sequence ID" value="RUT31734.1"/>
    <property type="molecule type" value="Genomic_DNA"/>
</dbReference>
<comment type="caution">
    <text evidence="2">The sequence shown here is derived from an EMBL/GenBank/DDBJ whole genome shotgun (WGS) entry which is preliminary data.</text>
</comment>
<proteinExistence type="predicted"/>
<evidence type="ECO:0000313" key="2">
    <source>
        <dbReference type="EMBL" id="RUT31734.1"/>
    </source>
</evidence>
<accession>A0A433XCR8</accession>
<sequence>MIWNNMAEKFIYPRSLAAPLLIAVLALGGCSTVTVGQKEAQTVNQQSKAGTNKTERIGGKEIADQLLAGEYERLYAQFSESLKSVVTLKDFRSMGQTFTQGIPSFKLLSSLRLNGYESLVWNEPHGSRGLTATIDDKGSIAGIQILDHPSYSATDHAYSKTKFSYPFQGDWLVYWGGNNRFLNYHYEYEQVRYAYDFVKVKDGFSYEGDPKLNQSYFAFDQPVLAPADGIVVEAMDGIPDNEPVGTMNEDQPAGNVVTLRQNNGEYSTMAHFKKGSIRVRKGDAVAAGQILGQCGNSGNSSEPHIHFQVATLMNNAMTTIPISFKDGKKPIRGDMAAGNKPK</sequence>
<dbReference type="Proteomes" id="UP000272464">
    <property type="component" value="Unassembled WGS sequence"/>
</dbReference>
<keyword evidence="3" id="KW-1185">Reference proteome</keyword>
<dbReference type="Pfam" id="PF01551">
    <property type="entry name" value="Peptidase_M23"/>
    <property type="match status" value="1"/>
</dbReference>
<dbReference type="OrthoDB" id="9809488at2"/>
<name>A0A433XCR8_9BACL</name>
<protein>
    <submittedName>
        <fullName evidence="2">M23 family metallopeptidase</fullName>
    </submittedName>
</protein>
<dbReference type="InterPro" id="IPR016047">
    <property type="entry name" value="M23ase_b-sheet_dom"/>
</dbReference>